<evidence type="ECO:0000313" key="10">
    <source>
        <dbReference type="EMBL" id="MCQ3830837.1"/>
    </source>
</evidence>
<dbReference type="PANTHER" id="PTHR24421">
    <property type="entry name" value="NITRATE/NITRITE SENSOR PROTEIN NARX-RELATED"/>
    <property type="match status" value="1"/>
</dbReference>
<keyword evidence="4" id="KW-0808">Transferase</keyword>
<evidence type="ECO:0000256" key="4">
    <source>
        <dbReference type="ARBA" id="ARBA00022679"/>
    </source>
</evidence>
<dbReference type="Gene3D" id="3.30.565.10">
    <property type="entry name" value="Histidine kinase-like ATPase, C-terminal domain"/>
    <property type="match status" value="1"/>
</dbReference>
<evidence type="ECO:0000256" key="2">
    <source>
        <dbReference type="ARBA" id="ARBA00012438"/>
    </source>
</evidence>
<evidence type="ECO:0000256" key="3">
    <source>
        <dbReference type="ARBA" id="ARBA00022553"/>
    </source>
</evidence>
<keyword evidence="3" id="KW-0597">Phosphoprotein</keyword>
<keyword evidence="7" id="KW-0067">ATP-binding</keyword>
<name>A0ABT1P5Q0_9GAMM</name>
<sequence>MDKLEVMDRLQRLSIEQDKLTRKLIDGEQRFRALARSVWSVQEEERKRLARELHDGIGQTLTALKLRLATMEASPEKTEALEITEIALSEARQLARLLRPAVLDDLGLAHALEWLCQLIQDQAEIQVSLRISGLEERLPPDMETLLFRLAQEALTNAQKHSRASIIDIRLTCTDQRVTLCIADNGIGFDVDQACASERDGFGLRSMRDRVELFSGDFSIKSSRNSGTDIFVNLGR</sequence>
<evidence type="ECO:0000256" key="5">
    <source>
        <dbReference type="ARBA" id="ARBA00022741"/>
    </source>
</evidence>
<comment type="caution">
    <text evidence="10">The sequence shown here is derived from an EMBL/GenBank/DDBJ whole genome shotgun (WGS) entry which is preliminary data.</text>
</comment>
<keyword evidence="6 10" id="KW-0418">Kinase</keyword>
<proteinExistence type="predicted"/>
<organism evidence="10 11">
    <name type="scientific">Microbulbifer elongatus</name>
    <dbReference type="NCBI Taxonomy" id="86173"/>
    <lineage>
        <taxon>Bacteria</taxon>
        <taxon>Pseudomonadati</taxon>
        <taxon>Pseudomonadota</taxon>
        <taxon>Gammaproteobacteria</taxon>
        <taxon>Cellvibrionales</taxon>
        <taxon>Microbulbiferaceae</taxon>
        <taxon>Microbulbifer</taxon>
    </lineage>
</organism>
<feature type="domain" description="Histidine kinase" evidence="9">
    <location>
        <begin position="48"/>
        <end position="235"/>
    </location>
</feature>
<evidence type="ECO:0000259" key="9">
    <source>
        <dbReference type="PROSITE" id="PS50109"/>
    </source>
</evidence>
<dbReference type="EC" id="2.7.13.3" evidence="2"/>
<dbReference type="InterPro" id="IPR005467">
    <property type="entry name" value="His_kinase_dom"/>
</dbReference>
<keyword evidence="5" id="KW-0547">Nucleotide-binding</keyword>
<dbReference type="Gene3D" id="1.20.5.1930">
    <property type="match status" value="1"/>
</dbReference>
<dbReference type="SUPFAM" id="SSF55874">
    <property type="entry name" value="ATPase domain of HSP90 chaperone/DNA topoisomerase II/histidine kinase"/>
    <property type="match status" value="1"/>
</dbReference>
<dbReference type="InterPro" id="IPR011712">
    <property type="entry name" value="Sig_transdc_His_kin_sub3_dim/P"/>
</dbReference>
<gene>
    <name evidence="10" type="ORF">HXX02_15470</name>
</gene>
<dbReference type="Proteomes" id="UP001205566">
    <property type="component" value="Unassembled WGS sequence"/>
</dbReference>
<dbReference type="GO" id="GO:0016301">
    <property type="term" value="F:kinase activity"/>
    <property type="evidence" value="ECO:0007669"/>
    <property type="project" value="UniProtKB-KW"/>
</dbReference>
<dbReference type="RefSeq" id="WP_231759336.1">
    <property type="nucleotide sequence ID" value="NZ_CP088953.1"/>
</dbReference>
<dbReference type="InterPro" id="IPR036890">
    <property type="entry name" value="HATPase_C_sf"/>
</dbReference>
<keyword evidence="11" id="KW-1185">Reference proteome</keyword>
<keyword evidence="8" id="KW-0902">Two-component regulatory system</keyword>
<reference evidence="10" key="1">
    <citation type="thesis" date="2020" institute="Technische Universitat Dresden" country="Dresden, Germany">
        <title>The Agarolytic System of Microbulbifer elongatus PORT2, Isolated from Batu Karas, Pangandaran West Java Indonesia.</title>
        <authorList>
            <person name="Anggraeni S.R."/>
        </authorList>
    </citation>
    <scope>NUCLEOTIDE SEQUENCE</scope>
    <source>
        <strain evidence="10">PORT2</strain>
    </source>
</reference>
<evidence type="ECO:0000256" key="7">
    <source>
        <dbReference type="ARBA" id="ARBA00022840"/>
    </source>
</evidence>
<dbReference type="InterPro" id="IPR050482">
    <property type="entry name" value="Sensor_HK_TwoCompSys"/>
</dbReference>
<protein>
    <recommendedName>
        <fullName evidence="2">histidine kinase</fullName>
        <ecNumber evidence="2">2.7.13.3</ecNumber>
    </recommendedName>
</protein>
<dbReference type="Pfam" id="PF02518">
    <property type="entry name" value="HATPase_c"/>
    <property type="match status" value="1"/>
</dbReference>
<evidence type="ECO:0000256" key="8">
    <source>
        <dbReference type="ARBA" id="ARBA00023012"/>
    </source>
</evidence>
<comment type="catalytic activity">
    <reaction evidence="1">
        <text>ATP + protein L-histidine = ADP + protein N-phospho-L-histidine.</text>
        <dbReference type="EC" id="2.7.13.3"/>
    </reaction>
</comment>
<dbReference type="CDD" id="cd16917">
    <property type="entry name" value="HATPase_UhpB-NarQ-NarX-like"/>
    <property type="match status" value="1"/>
</dbReference>
<dbReference type="InterPro" id="IPR003594">
    <property type="entry name" value="HATPase_dom"/>
</dbReference>
<dbReference type="SMART" id="SM00387">
    <property type="entry name" value="HATPase_c"/>
    <property type="match status" value="1"/>
</dbReference>
<evidence type="ECO:0000313" key="11">
    <source>
        <dbReference type="Proteomes" id="UP001205566"/>
    </source>
</evidence>
<evidence type="ECO:0000256" key="1">
    <source>
        <dbReference type="ARBA" id="ARBA00000085"/>
    </source>
</evidence>
<evidence type="ECO:0000256" key="6">
    <source>
        <dbReference type="ARBA" id="ARBA00022777"/>
    </source>
</evidence>
<dbReference type="PROSITE" id="PS50109">
    <property type="entry name" value="HIS_KIN"/>
    <property type="match status" value="1"/>
</dbReference>
<dbReference type="EMBL" id="JACASI010000041">
    <property type="protein sequence ID" value="MCQ3830837.1"/>
    <property type="molecule type" value="Genomic_DNA"/>
</dbReference>
<dbReference type="Pfam" id="PF07730">
    <property type="entry name" value="HisKA_3"/>
    <property type="match status" value="1"/>
</dbReference>
<dbReference type="PANTHER" id="PTHR24421:SF10">
    <property type="entry name" value="NITRATE_NITRITE SENSOR PROTEIN NARQ"/>
    <property type="match status" value="1"/>
</dbReference>
<accession>A0ABT1P5Q0</accession>